<evidence type="ECO:0000256" key="3">
    <source>
        <dbReference type="ARBA" id="ARBA00022989"/>
    </source>
</evidence>
<evidence type="ECO:0000259" key="9">
    <source>
        <dbReference type="PROSITE" id="PS51352"/>
    </source>
</evidence>
<dbReference type="EMBL" id="JBBBZM010000087">
    <property type="protein sequence ID" value="KAL0634702.1"/>
    <property type="molecule type" value="Genomic_DNA"/>
</dbReference>
<evidence type="ECO:0000256" key="2">
    <source>
        <dbReference type="ARBA" id="ARBA00022692"/>
    </source>
</evidence>
<evidence type="ECO:0000313" key="11">
    <source>
        <dbReference type="Proteomes" id="UP001447188"/>
    </source>
</evidence>
<comment type="caution">
    <text evidence="10">The sequence shown here is derived from an EMBL/GenBank/DDBJ whole genome shotgun (WGS) entry which is preliminary data.</text>
</comment>
<feature type="compositionally biased region" description="Acidic residues" evidence="6">
    <location>
        <begin position="238"/>
        <end position="250"/>
    </location>
</feature>
<feature type="domain" description="Thioredoxin" evidence="9">
    <location>
        <begin position="36"/>
        <end position="183"/>
    </location>
</feature>
<gene>
    <name evidence="10" type="ORF">Q9L58_006367</name>
</gene>
<name>A0ABR3GFH2_9PEZI</name>
<feature type="compositionally biased region" description="Basic and acidic residues" evidence="6">
    <location>
        <begin position="202"/>
        <end position="237"/>
    </location>
</feature>
<feature type="chain" id="PRO_5045363748" description="Thioredoxin domain-containing protein" evidence="8">
    <location>
        <begin position="22"/>
        <end position="733"/>
    </location>
</feature>
<reference evidence="10 11" key="1">
    <citation type="submission" date="2024-02" db="EMBL/GenBank/DDBJ databases">
        <title>Discinaceae phylogenomics.</title>
        <authorList>
            <person name="Dirks A.C."/>
            <person name="James T.Y."/>
        </authorList>
    </citation>
    <scope>NUCLEOTIDE SEQUENCE [LARGE SCALE GENOMIC DNA]</scope>
    <source>
        <strain evidence="10 11">ACD0624</strain>
    </source>
</reference>
<dbReference type="Proteomes" id="UP001447188">
    <property type="component" value="Unassembled WGS sequence"/>
</dbReference>
<dbReference type="PANTHER" id="PTHR46426:SF1">
    <property type="entry name" value="PROTEIN DISULFIDE-ISOMERASE TMX3"/>
    <property type="match status" value="1"/>
</dbReference>
<protein>
    <recommendedName>
        <fullName evidence="9">Thioredoxin domain-containing protein</fullName>
    </recommendedName>
</protein>
<evidence type="ECO:0000256" key="4">
    <source>
        <dbReference type="ARBA" id="ARBA00023136"/>
    </source>
</evidence>
<feature type="domain" description="Thioredoxin" evidence="9">
    <location>
        <begin position="262"/>
        <end position="384"/>
    </location>
</feature>
<keyword evidence="11" id="KW-1185">Reference proteome</keyword>
<keyword evidence="2 7" id="KW-0812">Transmembrane</keyword>
<evidence type="ECO:0000313" key="10">
    <source>
        <dbReference type="EMBL" id="KAL0634702.1"/>
    </source>
</evidence>
<dbReference type="PRINTS" id="PR00421">
    <property type="entry name" value="THIOREDOXIN"/>
</dbReference>
<feature type="transmembrane region" description="Helical" evidence="7">
    <location>
        <begin position="683"/>
        <end position="700"/>
    </location>
</feature>
<dbReference type="InterPro" id="IPR052250">
    <property type="entry name" value="PDI_TMX3"/>
</dbReference>
<dbReference type="Gene3D" id="3.40.30.10">
    <property type="entry name" value="Glutaredoxin"/>
    <property type="match status" value="2"/>
</dbReference>
<feature type="signal peptide" evidence="8">
    <location>
        <begin position="1"/>
        <end position="21"/>
    </location>
</feature>
<evidence type="ECO:0000256" key="5">
    <source>
        <dbReference type="ARBA" id="ARBA00045246"/>
    </source>
</evidence>
<proteinExistence type="predicted"/>
<dbReference type="InterPro" id="IPR036249">
    <property type="entry name" value="Thioredoxin-like_sf"/>
</dbReference>
<dbReference type="CDD" id="cd02961">
    <property type="entry name" value="PDI_a_family"/>
    <property type="match status" value="1"/>
</dbReference>
<keyword evidence="4 7" id="KW-0472">Membrane</keyword>
<dbReference type="Pfam" id="PF00085">
    <property type="entry name" value="Thioredoxin"/>
    <property type="match status" value="2"/>
</dbReference>
<dbReference type="InterPro" id="IPR013766">
    <property type="entry name" value="Thioredoxin_domain"/>
</dbReference>
<feature type="region of interest" description="Disordered" evidence="6">
    <location>
        <begin position="188"/>
        <end position="278"/>
    </location>
</feature>
<keyword evidence="3 7" id="KW-1133">Transmembrane helix</keyword>
<evidence type="ECO:0000256" key="7">
    <source>
        <dbReference type="SAM" id="Phobius"/>
    </source>
</evidence>
<dbReference type="PANTHER" id="PTHR46426">
    <property type="entry name" value="PROTEIN DISULFIDE-ISOMERASE TMX3"/>
    <property type="match status" value="1"/>
</dbReference>
<comment type="subcellular location">
    <subcellularLocation>
        <location evidence="1">Endoplasmic reticulum membrane</location>
        <topology evidence="1">Single-pass membrane protein</topology>
    </subcellularLocation>
</comment>
<dbReference type="InterPro" id="IPR017937">
    <property type="entry name" value="Thioredoxin_CS"/>
</dbReference>
<evidence type="ECO:0000256" key="8">
    <source>
        <dbReference type="SAM" id="SignalP"/>
    </source>
</evidence>
<evidence type="ECO:0000256" key="6">
    <source>
        <dbReference type="SAM" id="MobiDB-lite"/>
    </source>
</evidence>
<dbReference type="PROSITE" id="PS51352">
    <property type="entry name" value="THIOREDOXIN_2"/>
    <property type="match status" value="2"/>
</dbReference>
<evidence type="ECO:0000256" key="1">
    <source>
        <dbReference type="ARBA" id="ARBA00004389"/>
    </source>
</evidence>
<sequence>MRFGSTITWGLLAFSSSLVSASPNPLPVDSKLASPAKVTNELRDVKAPELQELTGDNFYEKIAKGYWFIKHYSPTCGHCKAVAPLWRGLADFYTTSTLDSSALPPPNSSPGSPSSSPSFTENYDFHFANLNCLAWSDTCMDEKLEIHGYPTLNVYKDGKLVEQFKKPNRDLRSMSDFVEQFLETIKPGSRPKAPIALPTLDSEGKKVEQPKKEEPKKEELKKEPKEGPKKEESKEEESKEEESKEEESKEEESKKEGGSLKATPITKVSAPKHTPNLTGQSIQLDAESFQRLVTTTRDPWFIKFYAPWCAHCQAMAPAWAELGREMNRMLNIGEVDCVAEKRLCKGVGLRGYPTILFFQGGERVEYDGLRGLGDLVAYAKKAVDSDIKDIDFPGFEAMEKNEVEVAFIYFYDEATTSEDFAALERLTLRLIGHAPLLKTNDKKLNRRFKITTWPRLVVVRDGKPTYYTALSPRDMRDTGRIIGWMRSVWLPIVPELSAANSHEIMNGKTVVLGILTRNRPNDFAAAKGELRKAAHEFMDQRQIEEKHERQELRDKKQLRIDEADDRNDERALRAAKNTRVTLGKRKDVGFAWVDGVFWERWVRSTYGVNVGEVGERIIINDEDAKHYWDVTLDGNPIRPSRSAILDTLKAVISDHPKIQPKSSANRFYTLVYKIRAKFWQHPWIMLFGAIAGITAAAFWGRGRMRKRGSAGFFRLEGKEGLLGLGGNVEEKKD</sequence>
<comment type="function">
    <text evidence="5">Probable disulfide isomerase, which participates in the folding of proteins containing disulfide bonds. May act as a dithiol oxidase. Acts as a regulator of endoplasmic reticulum-mitochondria contact sites via its ability to regulate redox signals.</text>
</comment>
<keyword evidence="8" id="KW-0732">Signal</keyword>
<accession>A0ABR3GFH2</accession>
<dbReference type="PROSITE" id="PS00194">
    <property type="entry name" value="THIOREDOXIN_1"/>
    <property type="match status" value="1"/>
</dbReference>
<dbReference type="SUPFAM" id="SSF52833">
    <property type="entry name" value="Thioredoxin-like"/>
    <property type="match status" value="3"/>
</dbReference>
<organism evidence="10 11">
    <name type="scientific">Discina gigas</name>
    <dbReference type="NCBI Taxonomy" id="1032678"/>
    <lineage>
        <taxon>Eukaryota</taxon>
        <taxon>Fungi</taxon>
        <taxon>Dikarya</taxon>
        <taxon>Ascomycota</taxon>
        <taxon>Pezizomycotina</taxon>
        <taxon>Pezizomycetes</taxon>
        <taxon>Pezizales</taxon>
        <taxon>Discinaceae</taxon>
        <taxon>Discina</taxon>
    </lineage>
</organism>